<evidence type="ECO:0000259" key="3">
    <source>
        <dbReference type="Pfam" id="PF02769"/>
    </source>
</evidence>
<keyword evidence="1" id="KW-0479">Metal-binding</keyword>
<keyword evidence="1" id="KW-0067">ATP-binding</keyword>
<gene>
    <name evidence="1" type="primary">thiL</name>
    <name evidence="4" type="ORF">V5R04_09700</name>
</gene>
<evidence type="ECO:0000256" key="1">
    <source>
        <dbReference type="HAMAP-Rule" id="MF_02128"/>
    </source>
</evidence>
<feature type="binding site" evidence="1">
    <location>
        <position position="112"/>
    </location>
    <ligand>
        <name>ATP</name>
        <dbReference type="ChEBI" id="CHEBI:30616"/>
    </ligand>
</feature>
<dbReference type="EC" id="2.7.4.16" evidence="1"/>
<comment type="miscellaneous">
    <text evidence="1">Reaction mechanism of ThiL seems to utilize a direct, inline transfer of the gamma-phosphate of ATP to TMP rather than a phosphorylated enzyme intermediate.</text>
</comment>
<accession>A0AAU7DRS3</accession>
<dbReference type="AlphaFoldDB" id="A0AAU7DRS3"/>
<dbReference type="InterPro" id="IPR006283">
    <property type="entry name" value="ThiL-like"/>
</dbReference>
<dbReference type="EMBL" id="CP146203">
    <property type="protein sequence ID" value="XBH20513.1"/>
    <property type="molecule type" value="Genomic_DNA"/>
</dbReference>
<dbReference type="InterPro" id="IPR016188">
    <property type="entry name" value="PurM-like_N"/>
</dbReference>
<dbReference type="Gene3D" id="3.90.650.10">
    <property type="entry name" value="PurM-like C-terminal domain"/>
    <property type="match status" value="1"/>
</dbReference>
<dbReference type="Gene3D" id="3.30.1330.10">
    <property type="entry name" value="PurM-like, N-terminal domain"/>
    <property type="match status" value="1"/>
</dbReference>
<feature type="binding site" evidence="1">
    <location>
        <position position="239"/>
    </location>
    <ligand>
        <name>ATP</name>
        <dbReference type="ChEBI" id="CHEBI:30616"/>
    </ligand>
</feature>
<feature type="binding site" evidence="1">
    <location>
        <position position="37"/>
    </location>
    <ligand>
        <name>Mg(2+)</name>
        <dbReference type="ChEBI" id="CHEBI:18420"/>
        <label>3</label>
    </ligand>
</feature>
<organism evidence="4">
    <name type="scientific">Jonesiaceae bacterium BS-20</name>
    <dbReference type="NCBI Taxonomy" id="3120821"/>
    <lineage>
        <taxon>Bacteria</taxon>
        <taxon>Bacillati</taxon>
        <taxon>Actinomycetota</taxon>
        <taxon>Actinomycetes</taxon>
        <taxon>Micrococcales</taxon>
        <taxon>Jonesiaceae</taxon>
    </lineage>
</organism>
<dbReference type="HAMAP" id="MF_02128">
    <property type="entry name" value="TMP_kinase"/>
    <property type="match status" value="1"/>
</dbReference>
<feature type="binding site" evidence="1">
    <location>
        <position position="37"/>
    </location>
    <ligand>
        <name>Mg(2+)</name>
        <dbReference type="ChEBI" id="CHEBI:18420"/>
        <label>4</label>
    </ligand>
</feature>
<name>A0AAU7DRS3_9MICO</name>
<dbReference type="Pfam" id="PF02769">
    <property type="entry name" value="AIRS_C"/>
    <property type="match status" value="1"/>
</dbReference>
<feature type="binding site" evidence="1">
    <location>
        <begin position="129"/>
        <end position="130"/>
    </location>
    <ligand>
        <name>ATP</name>
        <dbReference type="ChEBI" id="CHEBI:30616"/>
    </ligand>
</feature>
<dbReference type="PANTHER" id="PTHR30270">
    <property type="entry name" value="THIAMINE-MONOPHOSPHATE KINASE"/>
    <property type="match status" value="1"/>
</dbReference>
<feature type="binding site" evidence="1">
    <location>
        <position position="240"/>
    </location>
    <ligand>
        <name>Mg(2+)</name>
        <dbReference type="ChEBI" id="CHEBI:18420"/>
        <label>5</label>
    </ligand>
</feature>
<feature type="domain" description="PurM-like N-terminal" evidence="2">
    <location>
        <begin position="35"/>
        <end position="145"/>
    </location>
</feature>
<dbReference type="CDD" id="cd02194">
    <property type="entry name" value="ThiL"/>
    <property type="match status" value="1"/>
</dbReference>
<dbReference type="PANTHER" id="PTHR30270:SF0">
    <property type="entry name" value="THIAMINE-MONOPHOSPHATE KINASE"/>
    <property type="match status" value="1"/>
</dbReference>
<proteinExistence type="inferred from homology"/>
<dbReference type="GO" id="GO:0009030">
    <property type="term" value="F:thiamine-phosphate kinase activity"/>
    <property type="evidence" value="ECO:0007669"/>
    <property type="project" value="UniProtKB-UniRule"/>
</dbReference>
<feature type="binding site" evidence="1">
    <location>
        <position position="296"/>
    </location>
    <ligand>
        <name>substrate</name>
    </ligand>
</feature>
<feature type="binding site" evidence="1">
    <location>
        <position position="82"/>
    </location>
    <ligand>
        <name>Mg(2+)</name>
        <dbReference type="ChEBI" id="CHEBI:18420"/>
        <label>4</label>
    </ligand>
</feature>
<evidence type="ECO:0000259" key="2">
    <source>
        <dbReference type="Pfam" id="PF00586"/>
    </source>
</evidence>
<sequence length="348" mass="36191">MTNDRPLVRDFDESQLLATIFPLLPTNAYVQVGPGDDCAVITAPNNQFVVSTDILIENQHFKRNWSTGSDVGWRAAMQNLADIAAMGAVPTSVVLALGLPGDLEVAWVHDFYRGFIDACKTVGVAIVGGDLSASEVITVAVTVHGDMQSIPPVLRSGARPGDVVAHGGNLGWSAAGLALLSAGYAAAKVEHPSYPSGPSAVPGVDSVTRAISLFLRPQPVLTLGPVAARAGATALMDVSDGLLRDAGRIAAASNVGIDLALSTAYPKDREHLETVAEALGQEPQGQASLWRLSGGEDHGLLATFPNSDAVPHGFAVIGTVRADVTGQPRITIDGRSAAGLSQGWDHFR</sequence>
<dbReference type="NCBIfam" id="NF004351">
    <property type="entry name" value="PRK05731.1-4"/>
    <property type="match status" value="1"/>
</dbReference>
<dbReference type="PIRSF" id="PIRSF005303">
    <property type="entry name" value="Thiam_monoph_kin"/>
    <property type="match status" value="1"/>
</dbReference>
<comment type="catalytic activity">
    <reaction evidence="1">
        <text>thiamine phosphate + ATP = thiamine diphosphate + ADP</text>
        <dbReference type="Rhea" id="RHEA:15913"/>
        <dbReference type="ChEBI" id="CHEBI:30616"/>
        <dbReference type="ChEBI" id="CHEBI:37575"/>
        <dbReference type="ChEBI" id="CHEBI:58937"/>
        <dbReference type="ChEBI" id="CHEBI:456216"/>
        <dbReference type="EC" id="2.7.4.16"/>
    </reaction>
</comment>
<dbReference type="GO" id="GO:0000287">
    <property type="term" value="F:magnesium ion binding"/>
    <property type="evidence" value="ECO:0007669"/>
    <property type="project" value="UniProtKB-UniRule"/>
</dbReference>
<dbReference type="InterPro" id="IPR036921">
    <property type="entry name" value="PurM-like_N_sf"/>
</dbReference>
<dbReference type="GO" id="GO:0009228">
    <property type="term" value="P:thiamine biosynthetic process"/>
    <property type="evidence" value="ECO:0007669"/>
    <property type="project" value="UniProtKB-KW"/>
</dbReference>
<dbReference type="GO" id="GO:0009229">
    <property type="term" value="P:thiamine diphosphate biosynthetic process"/>
    <property type="evidence" value="ECO:0007669"/>
    <property type="project" value="UniProtKB-UniRule"/>
</dbReference>
<keyword evidence="1 4" id="KW-0808">Transferase</keyword>
<dbReference type="InterPro" id="IPR036676">
    <property type="entry name" value="PurM-like_C_sf"/>
</dbReference>
<reference evidence="4" key="1">
    <citation type="submission" date="2024-02" db="EMBL/GenBank/DDBJ databases">
        <title>Tomenella chthoni gen. nov. sp. nov., a member of the family Jonesiaceae isolated from bat guano.</title>
        <authorList>
            <person name="Miller S.L."/>
            <person name="King J."/>
            <person name="Sankaranarayanan K."/>
            <person name="Lawson P.A."/>
        </authorList>
    </citation>
    <scope>NUCLEOTIDE SEQUENCE</scope>
    <source>
        <strain evidence="4">BS-20</strain>
    </source>
</reference>
<feature type="binding site" evidence="1">
    <location>
        <position position="53"/>
    </location>
    <ligand>
        <name>Mg(2+)</name>
        <dbReference type="ChEBI" id="CHEBI:18420"/>
        <label>1</label>
    </ligand>
</feature>
<dbReference type="NCBIfam" id="TIGR01379">
    <property type="entry name" value="thiL"/>
    <property type="match status" value="1"/>
</dbReference>
<feature type="binding site" evidence="1">
    <location>
        <position position="82"/>
    </location>
    <ligand>
        <name>Mg(2+)</name>
        <dbReference type="ChEBI" id="CHEBI:18420"/>
        <label>2</label>
    </ligand>
</feature>
<dbReference type="InterPro" id="IPR010918">
    <property type="entry name" value="PurM-like_C_dom"/>
</dbReference>
<dbReference type="SUPFAM" id="SSF56042">
    <property type="entry name" value="PurM C-terminal domain-like"/>
    <property type="match status" value="1"/>
</dbReference>
<feature type="binding site" evidence="1">
    <location>
        <position position="82"/>
    </location>
    <ligand>
        <name>Mg(2+)</name>
        <dbReference type="ChEBI" id="CHEBI:18420"/>
        <label>3</label>
    </ligand>
</feature>
<keyword evidence="1" id="KW-0784">Thiamine biosynthesis</keyword>
<feature type="binding site" evidence="1">
    <location>
        <position position="51"/>
    </location>
    <ligand>
        <name>Mg(2+)</name>
        <dbReference type="ChEBI" id="CHEBI:18420"/>
        <label>4</label>
    </ligand>
</feature>
<protein>
    <recommendedName>
        <fullName evidence="1">Thiamine-monophosphate kinase</fullName>
        <shortName evidence="1">TMP kinase</shortName>
        <shortName evidence="1">Thiamine-phosphate kinase</shortName>
        <ecNumber evidence="1">2.7.4.16</ecNumber>
    </recommendedName>
</protein>
<feature type="binding site" evidence="1">
    <location>
        <position position="130"/>
    </location>
    <ligand>
        <name>Mg(2+)</name>
        <dbReference type="ChEBI" id="CHEBI:18420"/>
        <label>1</label>
    </ligand>
</feature>
<comment type="similarity">
    <text evidence="1">Belongs to the thiamine-monophosphate kinase family.</text>
</comment>
<dbReference type="SUPFAM" id="SSF55326">
    <property type="entry name" value="PurM N-terminal domain-like"/>
    <property type="match status" value="1"/>
</dbReference>
<feature type="binding site" evidence="1">
    <location>
        <position position="237"/>
    </location>
    <ligand>
        <name>Mg(2+)</name>
        <dbReference type="ChEBI" id="CHEBI:18420"/>
        <label>3</label>
    </ligand>
</feature>
<feature type="binding site" evidence="1">
    <location>
        <position position="60"/>
    </location>
    <ligand>
        <name>substrate</name>
    </ligand>
</feature>
<feature type="domain" description="PurM-like C-terminal" evidence="3">
    <location>
        <begin position="159"/>
        <end position="287"/>
    </location>
</feature>
<feature type="binding site" evidence="1">
    <location>
        <position position="53"/>
    </location>
    <ligand>
        <name>Mg(2+)</name>
        <dbReference type="ChEBI" id="CHEBI:18420"/>
        <label>2</label>
    </ligand>
</feature>
<dbReference type="GO" id="GO:0005524">
    <property type="term" value="F:ATP binding"/>
    <property type="evidence" value="ECO:0007669"/>
    <property type="project" value="UniProtKB-UniRule"/>
</dbReference>
<dbReference type="Pfam" id="PF00586">
    <property type="entry name" value="AIRS"/>
    <property type="match status" value="1"/>
</dbReference>
<comment type="function">
    <text evidence="1">Catalyzes the ATP-dependent phosphorylation of thiamine-monophosphate (TMP) to form thiamine-pyrophosphate (TPP), the active form of vitamin B1.</text>
</comment>
<feature type="binding site" evidence="1">
    <location>
        <position position="344"/>
    </location>
    <ligand>
        <name>substrate</name>
    </ligand>
</feature>
<feature type="binding site" evidence="1">
    <location>
        <position position="155"/>
    </location>
    <ligand>
        <name>ATP</name>
        <dbReference type="ChEBI" id="CHEBI:30616"/>
    </ligand>
</feature>
<evidence type="ECO:0000313" key="4">
    <source>
        <dbReference type="EMBL" id="XBH20513.1"/>
    </source>
</evidence>
<feature type="binding site" evidence="1">
    <location>
        <position position="52"/>
    </location>
    <ligand>
        <name>Mg(2+)</name>
        <dbReference type="ChEBI" id="CHEBI:18420"/>
        <label>1</label>
    </ligand>
</feature>
<keyword evidence="1" id="KW-0460">Magnesium</keyword>
<keyword evidence="1 4" id="KW-0418">Kinase</keyword>
<comment type="pathway">
    <text evidence="1">Cofactor biosynthesis; thiamine diphosphate biosynthesis; thiamine diphosphate from thiamine phosphate: step 1/1.</text>
</comment>
<keyword evidence="1" id="KW-0547">Nucleotide-binding</keyword>